<organism evidence="6">
    <name type="scientific">marine sediment metagenome</name>
    <dbReference type="NCBI Taxonomy" id="412755"/>
    <lineage>
        <taxon>unclassified sequences</taxon>
        <taxon>metagenomes</taxon>
        <taxon>ecological metagenomes</taxon>
    </lineage>
</organism>
<keyword evidence="2" id="KW-0441">Lipid A biosynthesis</keyword>
<dbReference type="CDD" id="cd03352">
    <property type="entry name" value="LbH_LpxD"/>
    <property type="match status" value="1"/>
</dbReference>
<dbReference type="EMBL" id="BART01025442">
    <property type="protein sequence ID" value="GAH00950.1"/>
    <property type="molecule type" value="Genomic_DNA"/>
</dbReference>
<name>X1CY62_9ZZZZ</name>
<evidence type="ECO:0000256" key="4">
    <source>
        <dbReference type="ARBA" id="ARBA00023098"/>
    </source>
</evidence>
<keyword evidence="1" id="KW-0444">Lipid biosynthesis</keyword>
<evidence type="ECO:0000313" key="6">
    <source>
        <dbReference type="EMBL" id="GAH00950.1"/>
    </source>
</evidence>
<comment type="caution">
    <text evidence="6">The sequence shown here is derived from an EMBL/GenBank/DDBJ whole genome shotgun (WGS) entry which is preliminary data.</text>
</comment>
<gene>
    <name evidence="6" type="ORF">S01H4_45666</name>
</gene>
<reference evidence="6" key="1">
    <citation type="journal article" date="2014" name="Front. Microbiol.">
        <title>High frequency of phylogenetically diverse reductive dehalogenase-homologous genes in deep subseafloor sedimentary metagenomes.</title>
        <authorList>
            <person name="Kawai M."/>
            <person name="Futagami T."/>
            <person name="Toyoda A."/>
            <person name="Takaki Y."/>
            <person name="Nishi S."/>
            <person name="Hori S."/>
            <person name="Arai W."/>
            <person name="Tsubouchi T."/>
            <person name="Morono Y."/>
            <person name="Uchiyama I."/>
            <person name="Ito T."/>
            <person name="Fujiyama A."/>
            <person name="Inagaki F."/>
            <person name="Takami H."/>
        </authorList>
    </citation>
    <scope>NUCLEOTIDE SEQUENCE</scope>
    <source>
        <strain evidence="6">Expedition CK06-06</strain>
    </source>
</reference>
<dbReference type="InterPro" id="IPR001451">
    <property type="entry name" value="Hexapep"/>
</dbReference>
<evidence type="ECO:0008006" key="7">
    <source>
        <dbReference type="Google" id="ProtNLM"/>
    </source>
</evidence>
<dbReference type="NCBIfam" id="NF002060">
    <property type="entry name" value="PRK00892.1"/>
    <property type="match status" value="1"/>
</dbReference>
<dbReference type="Pfam" id="PF00132">
    <property type="entry name" value="Hexapep"/>
    <property type="match status" value="3"/>
</dbReference>
<dbReference type="InterPro" id="IPR011004">
    <property type="entry name" value="Trimer_LpxA-like_sf"/>
</dbReference>
<keyword evidence="5" id="KW-0012">Acyltransferase</keyword>
<evidence type="ECO:0000256" key="5">
    <source>
        <dbReference type="ARBA" id="ARBA00023315"/>
    </source>
</evidence>
<dbReference type="GO" id="GO:0009245">
    <property type="term" value="P:lipid A biosynthetic process"/>
    <property type="evidence" value="ECO:0007669"/>
    <property type="project" value="UniProtKB-KW"/>
</dbReference>
<evidence type="ECO:0000256" key="2">
    <source>
        <dbReference type="ARBA" id="ARBA00022556"/>
    </source>
</evidence>
<evidence type="ECO:0000256" key="1">
    <source>
        <dbReference type="ARBA" id="ARBA00022516"/>
    </source>
</evidence>
<dbReference type="InterPro" id="IPR007691">
    <property type="entry name" value="LpxD"/>
</dbReference>
<protein>
    <recommendedName>
        <fullName evidence="7">UDP-3-O-[3-hydroxymyristoyl] glucosamine N-acyltransferase non-repeat region domain-containing protein</fullName>
    </recommendedName>
</protein>
<accession>X1CY62</accession>
<proteinExistence type="predicted"/>
<dbReference type="SUPFAM" id="SSF51161">
    <property type="entry name" value="Trimeric LpxA-like enzymes"/>
    <property type="match status" value="1"/>
</dbReference>
<evidence type="ECO:0000256" key="3">
    <source>
        <dbReference type="ARBA" id="ARBA00022679"/>
    </source>
</evidence>
<dbReference type="PANTHER" id="PTHR43378">
    <property type="entry name" value="UDP-3-O-ACYLGLUCOSAMINE N-ACYLTRANSFERASE"/>
    <property type="match status" value="1"/>
</dbReference>
<sequence length="185" mass="19632">VSIGARAHIEANVVIRTQTIIGERVQIQSGTVIGTDAFYFKKSGGKHTKWTSGGRVVIGDDVYIGANCTINRGVSGDTVIGRGTKIDCLVQIGHGVEIGEHCLIAAQVGISGKTVIGDRCTIYGQTGIAPSLKIGDDVMIHPKSGVGEDLPGNKRYFGAPAMEIRAKLREIAALKKLPDLLRKLK</sequence>
<feature type="non-terminal residue" evidence="6">
    <location>
        <position position="1"/>
    </location>
</feature>
<dbReference type="AlphaFoldDB" id="X1CY62"/>
<dbReference type="Pfam" id="PF14602">
    <property type="entry name" value="Hexapep_2"/>
    <property type="match status" value="1"/>
</dbReference>
<dbReference type="Gene3D" id="2.160.10.10">
    <property type="entry name" value="Hexapeptide repeat proteins"/>
    <property type="match status" value="1"/>
</dbReference>
<keyword evidence="4" id="KW-0443">Lipid metabolism</keyword>
<keyword evidence="3" id="KW-0808">Transferase</keyword>
<dbReference type="PANTHER" id="PTHR43378:SF2">
    <property type="entry name" value="UDP-3-O-ACYLGLUCOSAMINE N-ACYLTRANSFERASE 1, MITOCHONDRIAL-RELATED"/>
    <property type="match status" value="1"/>
</dbReference>
<dbReference type="GO" id="GO:0016020">
    <property type="term" value="C:membrane"/>
    <property type="evidence" value="ECO:0007669"/>
    <property type="project" value="GOC"/>
</dbReference>
<dbReference type="GO" id="GO:0016410">
    <property type="term" value="F:N-acyltransferase activity"/>
    <property type="evidence" value="ECO:0007669"/>
    <property type="project" value="InterPro"/>
</dbReference>